<dbReference type="OrthoDB" id="2104739at2759"/>
<proteinExistence type="predicted"/>
<organism evidence="1 2">
    <name type="scientific">Macrolepiota fuliginosa MF-IS2</name>
    <dbReference type="NCBI Taxonomy" id="1400762"/>
    <lineage>
        <taxon>Eukaryota</taxon>
        <taxon>Fungi</taxon>
        <taxon>Dikarya</taxon>
        <taxon>Basidiomycota</taxon>
        <taxon>Agaricomycotina</taxon>
        <taxon>Agaricomycetes</taxon>
        <taxon>Agaricomycetidae</taxon>
        <taxon>Agaricales</taxon>
        <taxon>Agaricineae</taxon>
        <taxon>Agaricaceae</taxon>
        <taxon>Macrolepiota</taxon>
    </lineage>
</organism>
<comment type="caution">
    <text evidence="1">The sequence shown here is derived from an EMBL/GenBank/DDBJ whole genome shotgun (WGS) entry which is preliminary data.</text>
</comment>
<accession>A0A9P5X6X4</accession>
<keyword evidence="2" id="KW-1185">Reference proteome</keyword>
<gene>
    <name evidence="1" type="ORF">P691DRAFT_762302</name>
</gene>
<protein>
    <recommendedName>
        <fullName evidence="3">HNH nuclease domain-containing protein</fullName>
    </recommendedName>
</protein>
<evidence type="ECO:0008006" key="3">
    <source>
        <dbReference type="Google" id="ProtNLM"/>
    </source>
</evidence>
<dbReference type="AlphaFoldDB" id="A0A9P5X6X4"/>
<evidence type="ECO:0000313" key="1">
    <source>
        <dbReference type="EMBL" id="KAF9445667.1"/>
    </source>
</evidence>
<name>A0A9P5X6X4_9AGAR</name>
<sequence>MLFANIFEAPQHSLPGNPFIPTSNEFSAYEKCLLIEQCFDWGIDSFEYVFQTPPRVVGRVLGFGLLHAPTETGQQHLVAEINDCAYSMELMAALAHVYIHGLIRVFYNPEGYTSVISETESSEGSYRETATTFEELLTELKDQPERLRDLLLERDRHRCVLSDKLDDYAVLGRRVSPSPGDQFCTTLVVPVIMQLHTTKVNGISEAARSKFTWAATTTTIIQHLGGLDIQALLGEKVLLLKLGYNNRAI</sequence>
<dbReference type="Proteomes" id="UP000807342">
    <property type="component" value="Unassembled WGS sequence"/>
</dbReference>
<reference evidence="1" key="1">
    <citation type="submission" date="2020-11" db="EMBL/GenBank/DDBJ databases">
        <authorList>
            <consortium name="DOE Joint Genome Institute"/>
            <person name="Ahrendt S."/>
            <person name="Riley R."/>
            <person name="Andreopoulos W."/>
            <person name="Labutti K."/>
            <person name="Pangilinan J."/>
            <person name="Ruiz-Duenas F.J."/>
            <person name="Barrasa J.M."/>
            <person name="Sanchez-Garcia M."/>
            <person name="Camarero S."/>
            <person name="Miyauchi S."/>
            <person name="Serrano A."/>
            <person name="Linde D."/>
            <person name="Babiker R."/>
            <person name="Drula E."/>
            <person name="Ayuso-Fernandez I."/>
            <person name="Pacheco R."/>
            <person name="Padilla G."/>
            <person name="Ferreira P."/>
            <person name="Barriuso J."/>
            <person name="Kellner H."/>
            <person name="Castanera R."/>
            <person name="Alfaro M."/>
            <person name="Ramirez L."/>
            <person name="Pisabarro A.G."/>
            <person name="Kuo A."/>
            <person name="Tritt A."/>
            <person name="Lipzen A."/>
            <person name="He G."/>
            <person name="Yan M."/>
            <person name="Ng V."/>
            <person name="Cullen D."/>
            <person name="Martin F."/>
            <person name="Rosso M.-N."/>
            <person name="Henrissat B."/>
            <person name="Hibbett D."/>
            <person name="Martinez A.T."/>
            <person name="Grigoriev I.V."/>
        </authorList>
    </citation>
    <scope>NUCLEOTIDE SEQUENCE</scope>
    <source>
        <strain evidence="1">MF-IS2</strain>
    </source>
</reference>
<evidence type="ECO:0000313" key="2">
    <source>
        <dbReference type="Proteomes" id="UP000807342"/>
    </source>
</evidence>
<dbReference type="EMBL" id="MU151288">
    <property type="protein sequence ID" value="KAF9445667.1"/>
    <property type="molecule type" value="Genomic_DNA"/>
</dbReference>